<dbReference type="Pfam" id="PF07687">
    <property type="entry name" value="M20_dimer"/>
    <property type="match status" value="1"/>
</dbReference>
<evidence type="ECO:0000259" key="4">
    <source>
        <dbReference type="Pfam" id="PF07687"/>
    </source>
</evidence>
<keyword evidence="2" id="KW-0464">Manganese</keyword>
<evidence type="ECO:0000313" key="6">
    <source>
        <dbReference type="Proteomes" id="UP000199297"/>
    </source>
</evidence>
<keyword evidence="6" id="KW-1185">Reference proteome</keyword>
<dbReference type="AlphaFoldDB" id="A0A1H7GGF0"/>
<dbReference type="NCBIfam" id="TIGR01891">
    <property type="entry name" value="amidohydrolases"/>
    <property type="match status" value="1"/>
</dbReference>
<dbReference type="STRING" id="641665.GCA_002104455_00514"/>
<evidence type="ECO:0000313" key="5">
    <source>
        <dbReference type="EMBL" id="SEK37144.1"/>
    </source>
</evidence>
<proteinExistence type="predicted"/>
<dbReference type="GO" id="GO:0050118">
    <property type="term" value="F:N-acetyldiaminopimelate deacetylase activity"/>
    <property type="evidence" value="ECO:0007669"/>
    <property type="project" value="UniProtKB-ARBA"/>
</dbReference>
<dbReference type="PIRSF" id="PIRSF005962">
    <property type="entry name" value="Pept_M20D_amidohydro"/>
    <property type="match status" value="1"/>
</dbReference>
<dbReference type="GO" id="GO:0046872">
    <property type="term" value="F:metal ion binding"/>
    <property type="evidence" value="ECO:0007669"/>
    <property type="project" value="UniProtKB-KW"/>
</dbReference>
<dbReference type="InterPro" id="IPR036264">
    <property type="entry name" value="Bact_exopeptidase_dim_dom"/>
</dbReference>
<dbReference type="PANTHER" id="PTHR11014:SF63">
    <property type="entry name" value="METALLOPEPTIDASE, PUTATIVE (AFU_ORTHOLOGUE AFUA_6G09600)-RELATED"/>
    <property type="match status" value="1"/>
</dbReference>
<feature type="binding site" evidence="2">
    <location>
        <position position="201"/>
    </location>
    <ligand>
        <name>Mn(2+)</name>
        <dbReference type="ChEBI" id="CHEBI:29035"/>
        <label>2</label>
    </ligand>
</feature>
<dbReference type="SUPFAM" id="SSF53187">
    <property type="entry name" value="Zn-dependent exopeptidases"/>
    <property type="match status" value="1"/>
</dbReference>
<dbReference type="FunFam" id="3.30.70.360:FF:000001">
    <property type="entry name" value="N-acetyldiaminopimelate deacetylase"/>
    <property type="match status" value="1"/>
</dbReference>
<dbReference type="InterPro" id="IPR002933">
    <property type="entry name" value="Peptidase_M20"/>
</dbReference>
<feature type="binding site" evidence="2">
    <location>
        <position position="416"/>
    </location>
    <ligand>
        <name>Mn(2+)</name>
        <dbReference type="ChEBI" id="CHEBI:29035"/>
        <label>2</label>
    </ligand>
</feature>
<dbReference type="RefSeq" id="WP_085282917.1">
    <property type="nucleotide sequence ID" value="NZ_FOBI01000001.1"/>
</dbReference>
<feature type="domain" description="Peptidase M20 dimerisation" evidence="4">
    <location>
        <begin position="221"/>
        <end position="314"/>
    </location>
</feature>
<evidence type="ECO:0000256" key="2">
    <source>
        <dbReference type="PIRSR" id="PIRSR005962-1"/>
    </source>
</evidence>
<dbReference type="Proteomes" id="UP000199297">
    <property type="component" value="Unassembled WGS sequence"/>
</dbReference>
<evidence type="ECO:0000256" key="1">
    <source>
        <dbReference type="ARBA" id="ARBA00022801"/>
    </source>
</evidence>
<keyword evidence="2" id="KW-0479">Metal-binding</keyword>
<comment type="cofactor">
    <cofactor evidence="2">
        <name>Mn(2+)</name>
        <dbReference type="ChEBI" id="CHEBI:29035"/>
    </cofactor>
    <text evidence="2">The Mn(2+) ion enhances activity.</text>
</comment>
<name>A0A1H7GGF0_9GAMM</name>
<dbReference type="InterPro" id="IPR017439">
    <property type="entry name" value="Amidohydrolase"/>
</dbReference>
<dbReference type="GO" id="GO:0019877">
    <property type="term" value="P:diaminopimelate biosynthetic process"/>
    <property type="evidence" value="ECO:0007669"/>
    <property type="project" value="UniProtKB-ARBA"/>
</dbReference>
<dbReference type="Gene3D" id="3.40.630.10">
    <property type="entry name" value="Zn peptidases"/>
    <property type="match status" value="1"/>
</dbReference>
<dbReference type="Pfam" id="PF01546">
    <property type="entry name" value="Peptidase_M20"/>
    <property type="match status" value="1"/>
</dbReference>
<gene>
    <name evidence="5" type="ORF">SAMN05216262_101189</name>
</gene>
<dbReference type="PANTHER" id="PTHR11014">
    <property type="entry name" value="PEPTIDASE M20 FAMILY MEMBER"/>
    <property type="match status" value="1"/>
</dbReference>
<keyword evidence="1 5" id="KW-0378">Hydrolase</keyword>
<feature type="binding site" evidence="2">
    <location>
        <position position="138"/>
    </location>
    <ligand>
        <name>Mn(2+)</name>
        <dbReference type="ChEBI" id="CHEBI:29035"/>
        <label>2</label>
    </ligand>
</feature>
<dbReference type="InterPro" id="IPR011650">
    <property type="entry name" value="Peptidase_M20_dimer"/>
</dbReference>
<protein>
    <submittedName>
        <fullName evidence="5">Hippurate hydrolase</fullName>
    </submittedName>
</protein>
<feature type="chain" id="PRO_5011479900" evidence="3">
    <location>
        <begin position="27"/>
        <end position="445"/>
    </location>
</feature>
<dbReference type="OrthoDB" id="9777385at2"/>
<evidence type="ECO:0000256" key="3">
    <source>
        <dbReference type="SAM" id="SignalP"/>
    </source>
</evidence>
<feature type="binding site" evidence="2">
    <location>
        <position position="174"/>
    </location>
    <ligand>
        <name>Mn(2+)</name>
        <dbReference type="ChEBI" id="CHEBI:29035"/>
        <label>2</label>
    </ligand>
</feature>
<keyword evidence="3" id="KW-0732">Signal</keyword>
<organism evidence="5 6">
    <name type="scientific">Colwellia chukchiensis</name>
    <dbReference type="NCBI Taxonomy" id="641665"/>
    <lineage>
        <taxon>Bacteria</taxon>
        <taxon>Pseudomonadati</taxon>
        <taxon>Pseudomonadota</taxon>
        <taxon>Gammaproteobacteria</taxon>
        <taxon>Alteromonadales</taxon>
        <taxon>Colwelliaceae</taxon>
        <taxon>Colwellia</taxon>
    </lineage>
</organism>
<feature type="signal peptide" evidence="3">
    <location>
        <begin position="1"/>
        <end position="26"/>
    </location>
</feature>
<feature type="binding site" evidence="2">
    <location>
        <position position="140"/>
    </location>
    <ligand>
        <name>Mn(2+)</name>
        <dbReference type="ChEBI" id="CHEBI:29035"/>
        <label>2</label>
    </ligand>
</feature>
<accession>A0A1H7GGF0</accession>
<sequence length="445" mass="47342">MKRNALAILIASSLAISSLTSSTVLASEQAAANYIAKDYQQHLAPLWDHFHRNPELSLMEVKTAKRLANELSAVGYEVTQGVGGTGIVAIMKNGPGPLVMVRADMDGLPVVEQSGLANASTVKMQDWHGETVGVMHACGHDVHITSLVGTARYMADHKDKWSGTLMLIGQPAEERGPGASAMMADNIWQRFGQPDYAFAFHVSANAEAGKVIVDEGSPYAGADTVDITIHGVGAHGASPHQGKDPIVIGAQLVNNLQTIISRELAPRYAGVITVGAFHAGTKHNIISDQAKLQLTVRSLTPEVREQLLTAIKRVAIGTARTAGVAEDMLPEVVVSEFSFPPTFNDQKLAKRLKRVLADKMGPEALIPPAETGMGAEDFGFFTTDPYIPSVYFKVGGTPKADFERAAAGGPAVPSHHSPQFKITPEPAIRSGVEATIHALLDVMAK</sequence>
<dbReference type="EMBL" id="FOBI01000001">
    <property type="protein sequence ID" value="SEK37144.1"/>
    <property type="molecule type" value="Genomic_DNA"/>
</dbReference>
<reference evidence="6" key="1">
    <citation type="submission" date="2016-10" db="EMBL/GenBank/DDBJ databases">
        <authorList>
            <person name="Varghese N."/>
            <person name="Submissions S."/>
        </authorList>
    </citation>
    <scope>NUCLEOTIDE SEQUENCE [LARGE SCALE GENOMIC DNA]</scope>
    <source>
        <strain evidence="6">CGMCC 1.9127</strain>
    </source>
</reference>
<dbReference type="Gene3D" id="3.30.70.360">
    <property type="match status" value="1"/>
</dbReference>
<dbReference type="SUPFAM" id="SSF55031">
    <property type="entry name" value="Bacterial exopeptidase dimerisation domain"/>
    <property type="match status" value="1"/>
</dbReference>